<evidence type="ECO:0000313" key="3">
    <source>
        <dbReference type="Proteomes" id="UP000037904"/>
    </source>
</evidence>
<feature type="signal peptide" evidence="1">
    <location>
        <begin position="1"/>
        <end position="20"/>
    </location>
</feature>
<evidence type="ECO:0008006" key="4">
    <source>
        <dbReference type="Google" id="ProtNLM"/>
    </source>
</evidence>
<keyword evidence="3" id="KW-1185">Reference proteome</keyword>
<organism evidence="2 3">
    <name type="scientific">Fusarium langsethiae</name>
    <dbReference type="NCBI Taxonomy" id="179993"/>
    <lineage>
        <taxon>Eukaryota</taxon>
        <taxon>Fungi</taxon>
        <taxon>Dikarya</taxon>
        <taxon>Ascomycota</taxon>
        <taxon>Pezizomycotina</taxon>
        <taxon>Sordariomycetes</taxon>
        <taxon>Hypocreomycetidae</taxon>
        <taxon>Hypocreales</taxon>
        <taxon>Nectriaceae</taxon>
        <taxon>Fusarium</taxon>
    </lineage>
</organism>
<feature type="chain" id="PRO_5005835161" description="Apple domain-containing protein" evidence="1">
    <location>
        <begin position="21"/>
        <end position="354"/>
    </location>
</feature>
<dbReference type="EMBL" id="JXCE01000122">
    <property type="protein sequence ID" value="KPA40729.1"/>
    <property type="molecule type" value="Genomic_DNA"/>
</dbReference>
<evidence type="ECO:0000256" key="1">
    <source>
        <dbReference type="SAM" id="SignalP"/>
    </source>
</evidence>
<sequence>MVAFKFLLVLLALGVEGLAALNPTSTCSTALGTKSVRNVPTSRAITVNKVTVVKKVIRKVNFVVILVAKTSTIRETEIHTSTVIADQATKTATSTIISSTTSFIERTVWSSVNSATTTTTTKYVTSTIEKPPGFTDILNQPRTVKRRNQKKRDVKNQTIAPGGTYPQSVRCVKEVPTTSTKTITTTVQGARKTAKAVTKLKTTTISTAVVTTQCPDDASTTVFTTEYPVTTSVVDVTAVTTVVSTVTIESQVPQAIEYSICSSDNLMVTDNDGGYLAAFDNYQRQSGVQYLGIGHTANSCCNACVKLSNCQGSYYVVASRQCSIYLATDAKSRRLTVVLSNGLCGQWRNGGSLD</sequence>
<dbReference type="OrthoDB" id="5105252at2759"/>
<evidence type="ECO:0000313" key="2">
    <source>
        <dbReference type="EMBL" id="KPA40729.1"/>
    </source>
</evidence>
<accession>A0A0M9EVG1</accession>
<comment type="caution">
    <text evidence="2">The sequence shown here is derived from an EMBL/GenBank/DDBJ whole genome shotgun (WGS) entry which is preliminary data.</text>
</comment>
<dbReference type="Proteomes" id="UP000037904">
    <property type="component" value="Unassembled WGS sequence"/>
</dbReference>
<name>A0A0M9EVG1_FUSLA</name>
<keyword evidence="1" id="KW-0732">Signal</keyword>
<protein>
    <recommendedName>
        <fullName evidence="4">Apple domain-containing protein</fullName>
    </recommendedName>
</protein>
<proteinExistence type="predicted"/>
<gene>
    <name evidence="2" type="ORF">FLAG1_06380</name>
</gene>
<reference evidence="2 3" key="1">
    <citation type="submission" date="2015-04" db="EMBL/GenBank/DDBJ databases">
        <title>The draft genome sequence of Fusarium langsethiae, a T-2/HT-2 mycotoxin producer.</title>
        <authorList>
            <person name="Lysoe E."/>
            <person name="Divon H.H."/>
            <person name="Terzi V."/>
            <person name="Orru L."/>
            <person name="Lamontanara A."/>
            <person name="Kolseth A.-K."/>
            <person name="Frandsen R.J."/>
            <person name="Nielsen K."/>
            <person name="Thrane U."/>
        </authorList>
    </citation>
    <scope>NUCLEOTIDE SEQUENCE [LARGE SCALE GENOMIC DNA]</scope>
    <source>
        <strain evidence="2 3">Fl201059</strain>
    </source>
</reference>
<dbReference type="AlphaFoldDB" id="A0A0M9EVG1"/>